<organism evidence="3 4">
    <name type="scientific">Zizania palustris</name>
    <name type="common">Northern wild rice</name>
    <dbReference type="NCBI Taxonomy" id="103762"/>
    <lineage>
        <taxon>Eukaryota</taxon>
        <taxon>Viridiplantae</taxon>
        <taxon>Streptophyta</taxon>
        <taxon>Embryophyta</taxon>
        <taxon>Tracheophyta</taxon>
        <taxon>Spermatophyta</taxon>
        <taxon>Magnoliopsida</taxon>
        <taxon>Liliopsida</taxon>
        <taxon>Poales</taxon>
        <taxon>Poaceae</taxon>
        <taxon>BOP clade</taxon>
        <taxon>Oryzoideae</taxon>
        <taxon>Oryzeae</taxon>
        <taxon>Zizaniinae</taxon>
        <taxon>Zizania</taxon>
    </lineage>
</organism>
<sequence>MVKAEKERKRVCVTGAGGFVASWLVQRLLSSGDYVVHGTVRDPSDPKNAHLKEMDGAGERLRLFKADMMDYASVAAAVAGCCGVFHVASPVPSTKPLNPDAEVLVPAVTGTRNVLTACHEANVRRVVVVSSVAAVIVSPGVPNNDDAVLDEDAWSDEDYCRATENWYYLSKTLAEREALAYAADKAGRLDVVTVCPPLVLGPLLQPTMNFSSSIVVKVLKGGHGITVPDKKTNVVDVRDVADALVLTFENPAASGRYICSAYQVKVSEIAHIVNGFYPHVNYPKFVAGEELKMVSSKKLQALGWKFRTLEECLRDSVDSYRAAGALK</sequence>
<dbReference type="Pfam" id="PF01370">
    <property type="entry name" value="Epimerase"/>
    <property type="match status" value="1"/>
</dbReference>
<gene>
    <name evidence="3" type="ORF">GUJ93_ZPchr0006g40929</name>
</gene>
<protein>
    <recommendedName>
        <fullName evidence="2">NAD-dependent epimerase/dehydratase domain-containing protein</fullName>
    </recommendedName>
</protein>
<accession>A0A8J5STA1</accession>
<dbReference type="Proteomes" id="UP000729402">
    <property type="component" value="Unassembled WGS sequence"/>
</dbReference>
<dbReference type="PANTHER" id="PTHR10366">
    <property type="entry name" value="NAD DEPENDENT EPIMERASE/DEHYDRATASE"/>
    <property type="match status" value="1"/>
</dbReference>
<dbReference type="AlphaFoldDB" id="A0A8J5STA1"/>
<dbReference type="CDD" id="cd08958">
    <property type="entry name" value="FR_SDR_e"/>
    <property type="match status" value="1"/>
</dbReference>
<name>A0A8J5STA1_ZIZPA</name>
<evidence type="ECO:0000313" key="3">
    <source>
        <dbReference type="EMBL" id="KAG8075252.1"/>
    </source>
</evidence>
<dbReference type="InterPro" id="IPR001509">
    <property type="entry name" value="Epimerase_deHydtase"/>
</dbReference>
<proteinExistence type="predicted"/>
<comment type="caution">
    <text evidence="3">The sequence shown here is derived from an EMBL/GenBank/DDBJ whole genome shotgun (WGS) entry which is preliminary data.</text>
</comment>
<dbReference type="OrthoDB" id="2735536at2759"/>
<dbReference type="FunFam" id="3.40.50.720:FF:000085">
    <property type="entry name" value="Dihydroflavonol reductase"/>
    <property type="match status" value="1"/>
</dbReference>
<feature type="domain" description="NAD-dependent epimerase/dehydratase" evidence="2">
    <location>
        <begin position="11"/>
        <end position="254"/>
    </location>
</feature>
<reference evidence="3" key="2">
    <citation type="submission" date="2021-02" db="EMBL/GenBank/DDBJ databases">
        <authorList>
            <person name="Kimball J.A."/>
            <person name="Haas M.W."/>
            <person name="Macchietto M."/>
            <person name="Kono T."/>
            <person name="Duquette J."/>
            <person name="Shao M."/>
        </authorList>
    </citation>
    <scope>NUCLEOTIDE SEQUENCE</scope>
    <source>
        <tissue evidence="3">Fresh leaf tissue</tissue>
    </source>
</reference>
<dbReference type="InterPro" id="IPR050425">
    <property type="entry name" value="NAD(P)_dehydrat-like"/>
</dbReference>
<dbReference type="GO" id="GO:0016616">
    <property type="term" value="F:oxidoreductase activity, acting on the CH-OH group of donors, NAD or NADP as acceptor"/>
    <property type="evidence" value="ECO:0007669"/>
    <property type="project" value="TreeGrafter"/>
</dbReference>
<dbReference type="PANTHER" id="PTHR10366:SF838">
    <property type="entry name" value="NAD-DEPENDENT EPIMERASE_DEHYDRATASE DOMAIN-CONTAINING PROTEIN"/>
    <property type="match status" value="1"/>
</dbReference>
<reference evidence="3" key="1">
    <citation type="journal article" date="2021" name="bioRxiv">
        <title>Whole Genome Assembly and Annotation of Northern Wild Rice, Zizania palustris L., Supports a Whole Genome Duplication in the Zizania Genus.</title>
        <authorList>
            <person name="Haas M."/>
            <person name="Kono T."/>
            <person name="Macchietto M."/>
            <person name="Millas R."/>
            <person name="McGilp L."/>
            <person name="Shao M."/>
            <person name="Duquette J."/>
            <person name="Hirsch C.N."/>
            <person name="Kimball J."/>
        </authorList>
    </citation>
    <scope>NUCLEOTIDE SEQUENCE</scope>
    <source>
        <tissue evidence="3">Fresh leaf tissue</tissue>
    </source>
</reference>
<keyword evidence="1" id="KW-0560">Oxidoreductase</keyword>
<evidence type="ECO:0000256" key="1">
    <source>
        <dbReference type="ARBA" id="ARBA00023002"/>
    </source>
</evidence>
<evidence type="ECO:0000313" key="4">
    <source>
        <dbReference type="Proteomes" id="UP000729402"/>
    </source>
</evidence>
<evidence type="ECO:0000259" key="2">
    <source>
        <dbReference type="Pfam" id="PF01370"/>
    </source>
</evidence>
<dbReference type="EMBL" id="JAAALK010000283">
    <property type="protein sequence ID" value="KAG8075252.1"/>
    <property type="molecule type" value="Genomic_DNA"/>
</dbReference>
<keyword evidence="4" id="KW-1185">Reference proteome</keyword>